<sequence>MPYQRALQAEDQNARARLHRLVDQSTRPSLNKIRAVYGSGAELACIAKPVEEVQRLSSMTDSYTADVSNRCDEASAQLEECGISNGNSELLNSMEDLYNEILQEDEEQRVPLLIAYEELLHDVANVRDSKMLQILKSRVVRMKQKIQDELYKAFNNNINTTLKIVSEIRMLGISTDHEIAAGFIKNRSEYISECLKTVQSLAKENVHRAIHEVTLTLKTKILSIIVCYTAIFGSMDANVTSLMRTTIFQFLHLLKQELHDAQTSQLMPKHVADVQQEMGEISHSFESFGLSFTPLLHEIFATYTA</sequence>
<protein>
    <submittedName>
        <fullName evidence="1">Peptide chain release factor 1, putative</fullName>
    </submittedName>
</protein>
<evidence type="ECO:0000313" key="1">
    <source>
        <dbReference type="EMBL" id="GBE63087.1"/>
    </source>
</evidence>
<keyword evidence="2" id="KW-1185">Reference proteome</keyword>
<dbReference type="InterPro" id="IPR016159">
    <property type="entry name" value="Cullin_repeat-like_dom_sf"/>
</dbReference>
<dbReference type="RefSeq" id="XP_028869330.1">
    <property type="nucleotide sequence ID" value="XM_029013497.1"/>
</dbReference>
<organism evidence="1 2">
    <name type="scientific">Babesia ovata</name>
    <dbReference type="NCBI Taxonomy" id="189622"/>
    <lineage>
        <taxon>Eukaryota</taxon>
        <taxon>Sar</taxon>
        <taxon>Alveolata</taxon>
        <taxon>Apicomplexa</taxon>
        <taxon>Aconoidasida</taxon>
        <taxon>Piroplasmida</taxon>
        <taxon>Babesiidae</taxon>
        <taxon>Babesia</taxon>
    </lineage>
</organism>
<name>A0A2H6KJC0_9APIC</name>
<dbReference type="AlphaFoldDB" id="A0A2H6KJC0"/>
<evidence type="ECO:0000313" key="2">
    <source>
        <dbReference type="Proteomes" id="UP000236319"/>
    </source>
</evidence>
<proteinExistence type="predicted"/>
<reference evidence="1 2" key="1">
    <citation type="journal article" date="2017" name="BMC Genomics">
        <title>Whole-genome assembly of Babesia ovata and comparative genomics between closely related pathogens.</title>
        <authorList>
            <person name="Yamagishi J."/>
            <person name="Asada M."/>
            <person name="Hakimi H."/>
            <person name="Tanaka T.Q."/>
            <person name="Sugimoto C."/>
            <person name="Kawazu S."/>
        </authorList>
    </citation>
    <scope>NUCLEOTIDE SEQUENCE [LARGE SCALE GENOMIC DNA]</scope>
    <source>
        <strain evidence="1 2">Miyake</strain>
    </source>
</reference>
<dbReference type="OrthoDB" id="364848at2759"/>
<dbReference type="VEuPathDB" id="PiroplasmaDB:BOVATA_045800"/>
<dbReference type="Proteomes" id="UP000236319">
    <property type="component" value="Unassembled WGS sequence"/>
</dbReference>
<comment type="caution">
    <text evidence="1">The sequence shown here is derived from an EMBL/GenBank/DDBJ whole genome shotgun (WGS) entry which is preliminary data.</text>
</comment>
<dbReference type="EMBL" id="BDSA01000013">
    <property type="protein sequence ID" value="GBE63087.1"/>
    <property type="molecule type" value="Genomic_DNA"/>
</dbReference>
<dbReference type="SUPFAM" id="SSF74788">
    <property type="entry name" value="Cullin repeat-like"/>
    <property type="match status" value="1"/>
</dbReference>
<dbReference type="GeneID" id="39876857"/>
<gene>
    <name evidence="1" type="ORF">BOVATA_045800</name>
</gene>
<accession>A0A2H6KJC0</accession>